<feature type="transmembrane region" description="Helical" evidence="6">
    <location>
        <begin position="91"/>
        <end position="110"/>
    </location>
</feature>
<dbReference type="Pfam" id="PF00916">
    <property type="entry name" value="Sulfate_transp"/>
    <property type="match status" value="1"/>
</dbReference>
<dbReference type="Gene3D" id="3.30.750.24">
    <property type="entry name" value="STAS domain"/>
    <property type="match status" value="1"/>
</dbReference>
<evidence type="ECO:0000256" key="3">
    <source>
        <dbReference type="ARBA" id="ARBA00022989"/>
    </source>
</evidence>
<comment type="subcellular location">
    <subcellularLocation>
        <location evidence="1">Membrane</location>
        <topology evidence="1">Multi-pass membrane protein</topology>
    </subcellularLocation>
</comment>
<evidence type="ECO:0000259" key="7">
    <source>
        <dbReference type="PROSITE" id="PS50801"/>
    </source>
</evidence>
<evidence type="ECO:0000256" key="6">
    <source>
        <dbReference type="SAM" id="Phobius"/>
    </source>
</evidence>
<dbReference type="InterPro" id="IPR001902">
    <property type="entry name" value="SLC26A/SulP_fam"/>
</dbReference>
<evidence type="ECO:0000256" key="5">
    <source>
        <dbReference type="SAM" id="MobiDB-lite"/>
    </source>
</evidence>
<evidence type="ECO:0000313" key="9">
    <source>
        <dbReference type="Proteomes" id="UP000636888"/>
    </source>
</evidence>
<name>A0A8J7S7V2_9BACT</name>
<dbReference type="InterPro" id="IPR011547">
    <property type="entry name" value="SLC26A/SulP_dom"/>
</dbReference>
<feature type="domain" description="STAS" evidence="7">
    <location>
        <begin position="455"/>
        <end position="570"/>
    </location>
</feature>
<feature type="transmembrane region" description="Helical" evidence="6">
    <location>
        <begin position="224"/>
        <end position="253"/>
    </location>
</feature>
<feature type="transmembrane region" description="Helical" evidence="6">
    <location>
        <begin position="192"/>
        <end position="212"/>
    </location>
</feature>
<evidence type="ECO:0000256" key="1">
    <source>
        <dbReference type="ARBA" id="ARBA00004141"/>
    </source>
</evidence>
<dbReference type="NCBIfam" id="TIGR00815">
    <property type="entry name" value="sulP"/>
    <property type="match status" value="1"/>
</dbReference>
<feature type="transmembrane region" description="Helical" evidence="6">
    <location>
        <begin position="68"/>
        <end position="84"/>
    </location>
</feature>
<dbReference type="EMBL" id="JAEMHM010000021">
    <property type="protein sequence ID" value="MBJ6727241.1"/>
    <property type="molecule type" value="Genomic_DNA"/>
</dbReference>
<accession>A0A8J7S7V2</accession>
<evidence type="ECO:0000256" key="2">
    <source>
        <dbReference type="ARBA" id="ARBA00022692"/>
    </source>
</evidence>
<feature type="transmembrane region" description="Helical" evidence="6">
    <location>
        <begin position="345"/>
        <end position="363"/>
    </location>
</feature>
<dbReference type="InterPro" id="IPR036513">
    <property type="entry name" value="STAS_dom_sf"/>
</dbReference>
<dbReference type="AlphaFoldDB" id="A0A8J7S7V2"/>
<evidence type="ECO:0000256" key="4">
    <source>
        <dbReference type="ARBA" id="ARBA00023136"/>
    </source>
</evidence>
<reference evidence="8" key="1">
    <citation type="submission" date="2020-12" db="EMBL/GenBank/DDBJ databases">
        <title>Geomonas sp. Red875, isolated from river sediment.</title>
        <authorList>
            <person name="Xu Z."/>
            <person name="Zhang Z."/>
            <person name="Masuda Y."/>
            <person name="Itoh H."/>
            <person name="Senoo K."/>
        </authorList>
    </citation>
    <scope>NUCLEOTIDE SEQUENCE</scope>
    <source>
        <strain evidence="8">Red875</strain>
    </source>
</reference>
<dbReference type="GO" id="GO:0016020">
    <property type="term" value="C:membrane"/>
    <property type="evidence" value="ECO:0007669"/>
    <property type="project" value="UniProtKB-SubCell"/>
</dbReference>
<feature type="compositionally biased region" description="Low complexity" evidence="5">
    <location>
        <begin position="577"/>
        <end position="589"/>
    </location>
</feature>
<feature type="transmembrane region" description="Helical" evidence="6">
    <location>
        <begin position="150"/>
        <end position="172"/>
    </location>
</feature>
<dbReference type="SUPFAM" id="SSF52091">
    <property type="entry name" value="SpoIIaa-like"/>
    <property type="match status" value="1"/>
</dbReference>
<evidence type="ECO:0000313" key="8">
    <source>
        <dbReference type="EMBL" id="MBJ6727241.1"/>
    </source>
</evidence>
<feature type="transmembrane region" description="Helical" evidence="6">
    <location>
        <begin position="116"/>
        <end position="138"/>
    </location>
</feature>
<feature type="transmembrane region" description="Helical" evidence="6">
    <location>
        <begin position="306"/>
        <end position="325"/>
    </location>
</feature>
<feature type="transmembrane region" description="Helical" evidence="6">
    <location>
        <begin position="42"/>
        <end position="62"/>
    </location>
</feature>
<keyword evidence="2 6" id="KW-0812">Transmembrane</keyword>
<dbReference type="CDD" id="cd07042">
    <property type="entry name" value="STAS_SulP_like_sulfate_transporter"/>
    <property type="match status" value="1"/>
</dbReference>
<keyword evidence="9" id="KW-1185">Reference proteome</keyword>
<keyword evidence="4 6" id="KW-0472">Membrane</keyword>
<comment type="caution">
    <text evidence="8">The sequence shown here is derived from an EMBL/GenBank/DDBJ whole genome shotgun (WGS) entry which is preliminary data.</text>
</comment>
<dbReference type="Proteomes" id="UP000636888">
    <property type="component" value="Unassembled WGS sequence"/>
</dbReference>
<dbReference type="PROSITE" id="PS50801">
    <property type="entry name" value="STAS"/>
    <property type="match status" value="1"/>
</dbReference>
<feature type="compositionally biased region" description="Pro residues" evidence="5">
    <location>
        <begin position="590"/>
        <end position="602"/>
    </location>
</feature>
<protein>
    <submittedName>
        <fullName evidence="8">SulP family inorganic anion transporter</fullName>
    </submittedName>
</protein>
<organism evidence="8 9">
    <name type="scientific">Geomesophilobacter sediminis</name>
    <dbReference type="NCBI Taxonomy" id="2798584"/>
    <lineage>
        <taxon>Bacteria</taxon>
        <taxon>Pseudomonadati</taxon>
        <taxon>Thermodesulfobacteriota</taxon>
        <taxon>Desulfuromonadia</taxon>
        <taxon>Geobacterales</taxon>
        <taxon>Geobacteraceae</taxon>
        <taxon>Geomesophilobacter</taxon>
    </lineage>
</organism>
<dbReference type="PANTHER" id="PTHR11814">
    <property type="entry name" value="SULFATE TRANSPORTER"/>
    <property type="match status" value="1"/>
</dbReference>
<gene>
    <name evidence="8" type="ORF">JFN93_21225</name>
</gene>
<keyword evidence="3 6" id="KW-1133">Transmembrane helix</keyword>
<dbReference type="GO" id="GO:0055085">
    <property type="term" value="P:transmembrane transport"/>
    <property type="evidence" value="ECO:0007669"/>
    <property type="project" value="InterPro"/>
</dbReference>
<sequence>MAPDNGNEAQDRRRGGASRLARLLPIVGWLPEYRTPRLSHDLFAGVTLAAYAVPVALAYSVLAGVNPQIGLYCYIASGLVYALFATSRHLAIGPTAAISVMVASVVGGMAGNDPALYASMTAVTAVMVAVICLLAWALRLNSFVNFISETILIGFKAGAALSIAVTQLPKLFGLPGGGENFFRRIEVLTEQLPATNPVTLGVGAASLAILLVAERYFPRRPFALAVVAVSTLAVSLFGLTGAGVQVVGSIPAGLPPFHLPRVGLEHLEGLSKLAFACFLLSYVESIAAARTFAAKHGYAVDSRQELLGLGAANLIAGLGQGYPVAGGLSQSAVNEGAGARTPLSLFFASITLILVLFWVAGLLTNLPQAVLAAIVLAAISRFVSIADFRRLWRISRTEFNIAVVAFFSVLCFGILNGVLVSAIASILFLLRLMSRPHVAVLGRIPGSSRFSDVQRHPDNELVPGLFLFRVEAPLLYFNVENIDRKVIDMVHSQTIPVQLVVCDLSNSPYIDAAGARMLAQLEEKLSREGVRFRVAEAHAEVRDILRVTGVDRTIGGVNRHISLANLVDDFQSRLAAAAPGSPAAAGQPSPLAPPNPGPGAAA</sequence>
<dbReference type="Pfam" id="PF01740">
    <property type="entry name" value="STAS"/>
    <property type="match status" value="1"/>
</dbReference>
<dbReference type="RefSeq" id="WP_199386152.1">
    <property type="nucleotide sequence ID" value="NZ_JAEMHM010000021.1"/>
</dbReference>
<proteinExistence type="predicted"/>
<feature type="transmembrane region" description="Helical" evidence="6">
    <location>
        <begin position="401"/>
        <end position="430"/>
    </location>
</feature>
<feature type="region of interest" description="Disordered" evidence="5">
    <location>
        <begin position="577"/>
        <end position="602"/>
    </location>
</feature>
<dbReference type="InterPro" id="IPR002645">
    <property type="entry name" value="STAS_dom"/>
</dbReference>
<feature type="transmembrane region" description="Helical" evidence="6">
    <location>
        <begin position="370"/>
        <end position="389"/>
    </location>
</feature>